<proteinExistence type="predicted"/>
<reference evidence="1 2" key="1">
    <citation type="submission" date="2019-09" db="EMBL/GenBank/DDBJ databases">
        <authorList>
            <person name="Silva M."/>
            <person name="Pereira G."/>
            <person name="Lopes-Da-Costa L."/>
            <person name="Silva E."/>
        </authorList>
    </citation>
    <scope>NUCLEOTIDE SEQUENCE [LARGE SCALE GENOMIC DNA]</scope>
    <source>
        <strain evidence="1 2">FMV-PI01</strain>
    </source>
</reference>
<dbReference type="Proteomes" id="UP000476338">
    <property type="component" value="Unassembled WGS sequence"/>
</dbReference>
<dbReference type="AlphaFoldDB" id="A0A6L5WL41"/>
<keyword evidence="2" id="KW-1185">Reference proteome</keyword>
<comment type="caution">
    <text evidence="1">The sequence shown here is derived from an EMBL/GenBank/DDBJ whole genome shotgun (WGS) entry which is preliminary data.</text>
</comment>
<evidence type="ECO:0000313" key="2">
    <source>
        <dbReference type="Proteomes" id="UP000476338"/>
    </source>
</evidence>
<gene>
    <name evidence="1" type="ORF">F1B92_04505</name>
</gene>
<sequence>MVRKPNFKLIAKGKDITENLAKNLISLEFIDTHGSDESDEISFRVFGLYKKPEFGDELELYLGYRNNDVDELYKCGVFEVLSVTKDYKLNITEVRASAVNFSDKGTSGGIKGRLTRTWSDTTIFQIGKKIASENGLNFKGEGDDMGIKHILQDNKNSLEFLLDICIKFGYLMSNKNKFIIKQGRKMVSLKVSDLVELNITEANKNSYSSVIVEWQDIDEGKVKSIKIGSGTSYKMQIPKPKSDAEAYRMAEAKLRALNSGGISENLRALGMDLRAGREMEIDFGDNNKAIFKVKRVIHTLDGSGYFIEAEFENV</sequence>
<reference evidence="1 2" key="2">
    <citation type="submission" date="2020-03" db="EMBL/GenBank/DDBJ databases">
        <title>Campylobacter portucalensis sp. nov., a new species of Campylobacter isolated from the reproductive tract of bulls.</title>
        <authorList>
            <person name="Silva M.F."/>
            <person name="Pereira G."/>
            <person name="Carneiro C."/>
            <person name="Hemphill A."/>
            <person name="Mateus L."/>
            <person name="Lopes-Da-Costa L."/>
            <person name="Silva E."/>
        </authorList>
    </citation>
    <scope>NUCLEOTIDE SEQUENCE [LARGE SCALE GENOMIC DNA]</scope>
    <source>
        <strain evidence="1 2">FMV-PI01</strain>
    </source>
</reference>
<dbReference type="EMBL" id="VWSJ01000012">
    <property type="protein sequence ID" value="MSN96441.1"/>
    <property type="molecule type" value="Genomic_DNA"/>
</dbReference>
<evidence type="ECO:0000313" key="1">
    <source>
        <dbReference type="EMBL" id="MSN96441.1"/>
    </source>
</evidence>
<organism evidence="1 2">
    <name type="scientific">Campylobacter portucalensis</name>
    <dbReference type="NCBI Taxonomy" id="2608384"/>
    <lineage>
        <taxon>Bacteria</taxon>
        <taxon>Pseudomonadati</taxon>
        <taxon>Campylobacterota</taxon>
        <taxon>Epsilonproteobacteria</taxon>
        <taxon>Campylobacterales</taxon>
        <taxon>Campylobacteraceae</taxon>
        <taxon>Campylobacter</taxon>
    </lineage>
</organism>
<protein>
    <submittedName>
        <fullName evidence="1">Phage tail protein</fullName>
    </submittedName>
</protein>
<accession>A0A6L5WL41</accession>
<dbReference type="RefSeq" id="WP_154570712.1">
    <property type="nucleotide sequence ID" value="NZ_VWSJ01000012.1"/>
</dbReference>
<name>A0A6L5WL41_9BACT</name>